<name>A0ABM8Y0T5_9BURK</name>
<evidence type="ECO:0000313" key="2">
    <source>
        <dbReference type="Proteomes" id="UP000701702"/>
    </source>
</evidence>
<proteinExistence type="predicted"/>
<dbReference type="InterPro" id="IPR011008">
    <property type="entry name" value="Dimeric_a/b-barrel"/>
</dbReference>
<evidence type="ECO:0008006" key="3">
    <source>
        <dbReference type="Google" id="ProtNLM"/>
    </source>
</evidence>
<dbReference type="Gene3D" id="3.30.70.100">
    <property type="match status" value="1"/>
</dbReference>
<accession>A0ABM8Y0T5</accession>
<evidence type="ECO:0000313" key="1">
    <source>
        <dbReference type="EMBL" id="CAG9186324.1"/>
    </source>
</evidence>
<comment type="caution">
    <text evidence="1">The sequence shown here is derived from an EMBL/GenBank/DDBJ whole genome shotgun (WGS) entry which is preliminary data.</text>
</comment>
<sequence length="106" mass="11904">MKTILVLFSLPDGMSRQEFVAHCSKTAEHWKENPALLHKTYLYEPKARQGGAVFLWQDSTAAEQALGDAWRQQMTQFYGAEPVVQYFETPLVIDGGELRGIDEGSA</sequence>
<dbReference type="Proteomes" id="UP000701702">
    <property type="component" value="Unassembled WGS sequence"/>
</dbReference>
<dbReference type="RefSeq" id="WP_224009528.1">
    <property type="nucleotide sequence ID" value="NZ_CAJZAF010000049.1"/>
</dbReference>
<keyword evidence="2" id="KW-1185">Reference proteome</keyword>
<protein>
    <recommendedName>
        <fullName evidence="3">Monooxygenase</fullName>
    </recommendedName>
</protein>
<gene>
    <name evidence="1" type="ORF">LMG23994_06163</name>
</gene>
<organism evidence="1 2">
    <name type="scientific">Cupriavidus pinatubonensis</name>
    <dbReference type="NCBI Taxonomy" id="248026"/>
    <lineage>
        <taxon>Bacteria</taxon>
        <taxon>Pseudomonadati</taxon>
        <taxon>Pseudomonadota</taxon>
        <taxon>Betaproteobacteria</taxon>
        <taxon>Burkholderiales</taxon>
        <taxon>Burkholderiaceae</taxon>
        <taxon>Cupriavidus</taxon>
    </lineage>
</organism>
<reference evidence="1 2" key="1">
    <citation type="submission" date="2021-08" db="EMBL/GenBank/DDBJ databases">
        <authorList>
            <person name="Peeters C."/>
        </authorList>
    </citation>
    <scope>NUCLEOTIDE SEQUENCE [LARGE SCALE GENOMIC DNA]</scope>
    <source>
        <strain evidence="1 2">LMG 23994</strain>
    </source>
</reference>
<dbReference type="SUPFAM" id="SSF54909">
    <property type="entry name" value="Dimeric alpha+beta barrel"/>
    <property type="match status" value="1"/>
</dbReference>
<dbReference type="EMBL" id="CAJZAF010000049">
    <property type="protein sequence ID" value="CAG9186324.1"/>
    <property type="molecule type" value="Genomic_DNA"/>
</dbReference>